<reference evidence="2" key="1">
    <citation type="journal article" date="2020" name="Nature">
        <title>Giant virus diversity and host interactions through global metagenomics.</title>
        <authorList>
            <person name="Schulz F."/>
            <person name="Roux S."/>
            <person name="Paez-Espino D."/>
            <person name="Jungbluth S."/>
            <person name="Walsh D.A."/>
            <person name="Denef V.J."/>
            <person name="McMahon K.D."/>
            <person name="Konstantinidis K.T."/>
            <person name="Eloe-Fadrosh E.A."/>
            <person name="Kyrpides N.C."/>
            <person name="Woyke T."/>
        </authorList>
    </citation>
    <scope>NUCLEOTIDE SEQUENCE</scope>
    <source>
        <strain evidence="2">GVMAG-S-1102113-126</strain>
    </source>
</reference>
<sequence length="113" mass="12024">MISKFLKSPEASAFIIVFVLFVMLSPGMVVKIDSTDPRQWRNEEGADHVKLESAVEAILSMVGNSSNVGAPAAQVTEITAVLIHAFVAAMLAGALVNMAPTKLTKGLPIFKNL</sequence>
<accession>A0A6C0KBX5</accession>
<proteinExistence type="predicted"/>
<dbReference type="EMBL" id="MN740845">
    <property type="protein sequence ID" value="QHU14691.1"/>
    <property type="molecule type" value="Genomic_DNA"/>
</dbReference>
<organism evidence="2">
    <name type="scientific">viral metagenome</name>
    <dbReference type="NCBI Taxonomy" id="1070528"/>
    <lineage>
        <taxon>unclassified sequences</taxon>
        <taxon>metagenomes</taxon>
        <taxon>organismal metagenomes</taxon>
    </lineage>
</organism>
<evidence type="ECO:0000256" key="1">
    <source>
        <dbReference type="SAM" id="Phobius"/>
    </source>
</evidence>
<evidence type="ECO:0000313" key="2">
    <source>
        <dbReference type="EMBL" id="QHU14691.1"/>
    </source>
</evidence>
<protein>
    <submittedName>
        <fullName evidence="2">Uncharacterized protein</fullName>
    </submittedName>
</protein>
<name>A0A6C0KBX5_9ZZZZ</name>
<feature type="transmembrane region" description="Helical" evidence="1">
    <location>
        <begin position="78"/>
        <end position="99"/>
    </location>
</feature>
<keyword evidence="1" id="KW-1133">Transmembrane helix</keyword>
<keyword evidence="1" id="KW-0472">Membrane</keyword>
<keyword evidence="1" id="KW-0812">Transmembrane</keyword>
<dbReference type="AlphaFoldDB" id="A0A6C0KBX5"/>
<feature type="transmembrane region" description="Helical" evidence="1">
    <location>
        <begin position="12"/>
        <end position="32"/>
    </location>
</feature>